<dbReference type="Gene3D" id="3.30.560.10">
    <property type="entry name" value="Glucose Oxidase, domain 3"/>
    <property type="match status" value="1"/>
</dbReference>
<dbReference type="InterPro" id="IPR036188">
    <property type="entry name" value="FAD/NAD-bd_sf"/>
</dbReference>
<dbReference type="SUPFAM" id="SSF51905">
    <property type="entry name" value="FAD/NAD(P)-binding domain"/>
    <property type="match status" value="1"/>
</dbReference>
<evidence type="ECO:0000256" key="1">
    <source>
        <dbReference type="ARBA" id="ARBA00010790"/>
    </source>
</evidence>
<feature type="signal peptide" evidence="3">
    <location>
        <begin position="1"/>
        <end position="24"/>
    </location>
</feature>
<organism evidence="6 7">
    <name type="scientific">Humicola insolens</name>
    <name type="common">Soft-rot fungus</name>
    <dbReference type="NCBI Taxonomy" id="85995"/>
    <lineage>
        <taxon>Eukaryota</taxon>
        <taxon>Fungi</taxon>
        <taxon>Dikarya</taxon>
        <taxon>Ascomycota</taxon>
        <taxon>Pezizomycotina</taxon>
        <taxon>Sordariomycetes</taxon>
        <taxon>Sordariomycetidae</taxon>
        <taxon>Sordariales</taxon>
        <taxon>Chaetomiaceae</taxon>
        <taxon>Mycothermus</taxon>
    </lineage>
</organism>
<sequence length="678" mass="71591">MTRRVRYYLVAALALLASPIGACAMPQGKGKGKGKGNPRDGPEESYDYIVVGSGPGGAPIATNLAKAGYSVLLLEAGEDRSGDLRTSIISLGAPGPNDSWDFYVRQHDDEAVELKNAHLTWRKPDGGLWAGKASDAPAGSTLLGVNYPRGATLGGSAVVNAGVAVLPPSSDWDYIAQLTGDVSWNANSIRNIFEQVEKNHYVSPGTPGHGFGGYLDINNNDGDVFARSQSTVDVLEAMVAAVGDNPADTLSLVARDINNASPSRDTTQGLFGLPFHANQTWGRSGARDLILATLAAKKPNGQPRYPLTLKTNSLVTRVLFDQHGNSKPKAKGVEYLQGASLYRADPRADPSAPLGTPIFARARKEVILSAGVFNTPQLLLLSGIGPAAHLEAHNITVLADLPGVGSRLQDNPEFPIVGYSPSNQYFLTFPLPDDPTCLSRFAPPGLPDPCIDAWLDGEGPYARAGSNANAFLFKTNHSLNGENDILIFAIPNFAFRGHWPLTADLGPNLLDPPGTIGLSVVKTNVQSQAGTVRLRSTDPRDPPEINFHVFSGAGGETDTEALADVVEWARGVFASVSGPTGPLTAAEPPCAPGGSCRESDKEFIREQIFGHHATSTAAIGADDDPLAVLDSKFRVRGVRGLRVVDGSAFPRTPGSFPVVATYLLSEKASIDVLADAED</sequence>
<feature type="domain" description="Glucose-methanol-choline oxidoreductase C-terminal" evidence="5">
    <location>
        <begin position="528"/>
        <end position="664"/>
    </location>
</feature>
<dbReference type="Pfam" id="PF00732">
    <property type="entry name" value="GMC_oxred_N"/>
    <property type="match status" value="1"/>
</dbReference>
<reference evidence="6 7" key="1">
    <citation type="journal article" date="2024" name="Commun. Biol.">
        <title>Comparative genomic analysis of thermophilic fungi reveals convergent evolutionary adaptations and gene losses.</title>
        <authorList>
            <person name="Steindorff A.S."/>
            <person name="Aguilar-Pontes M.V."/>
            <person name="Robinson A.J."/>
            <person name="Andreopoulos B."/>
            <person name="LaButti K."/>
            <person name="Kuo A."/>
            <person name="Mondo S."/>
            <person name="Riley R."/>
            <person name="Otillar R."/>
            <person name="Haridas S."/>
            <person name="Lipzen A."/>
            <person name="Grimwood J."/>
            <person name="Schmutz J."/>
            <person name="Clum A."/>
            <person name="Reid I.D."/>
            <person name="Moisan M.C."/>
            <person name="Butler G."/>
            <person name="Nguyen T.T.M."/>
            <person name="Dewar K."/>
            <person name="Conant G."/>
            <person name="Drula E."/>
            <person name="Henrissat B."/>
            <person name="Hansel C."/>
            <person name="Singer S."/>
            <person name="Hutchinson M.I."/>
            <person name="de Vries R.P."/>
            <person name="Natvig D.O."/>
            <person name="Powell A.J."/>
            <person name="Tsang A."/>
            <person name="Grigoriev I.V."/>
        </authorList>
    </citation>
    <scope>NUCLEOTIDE SEQUENCE [LARGE SCALE GENOMIC DNA]</scope>
    <source>
        <strain evidence="6 7">CBS 620.91</strain>
    </source>
</reference>
<dbReference type="PANTHER" id="PTHR11552:SF80">
    <property type="entry name" value="GMC OXIDOREDUCTASE"/>
    <property type="match status" value="1"/>
</dbReference>
<evidence type="ECO:0000259" key="4">
    <source>
        <dbReference type="Pfam" id="PF00732"/>
    </source>
</evidence>
<dbReference type="Pfam" id="PF05199">
    <property type="entry name" value="GMC_oxred_C"/>
    <property type="match status" value="1"/>
</dbReference>
<dbReference type="PANTHER" id="PTHR11552">
    <property type="entry name" value="GLUCOSE-METHANOL-CHOLINE GMC OXIDOREDUCTASE"/>
    <property type="match status" value="1"/>
</dbReference>
<dbReference type="Gene3D" id="3.50.50.60">
    <property type="entry name" value="FAD/NAD(P)-binding domain"/>
    <property type="match status" value="1"/>
</dbReference>
<dbReference type="PIRSF" id="PIRSF000137">
    <property type="entry name" value="Alcohol_oxidase"/>
    <property type="match status" value="1"/>
</dbReference>
<dbReference type="SUPFAM" id="SSF54373">
    <property type="entry name" value="FAD-linked reductases, C-terminal domain"/>
    <property type="match status" value="2"/>
</dbReference>
<evidence type="ECO:0000313" key="6">
    <source>
        <dbReference type="EMBL" id="KAL1837851.1"/>
    </source>
</evidence>
<feature type="domain" description="Glucose-methanol-choline oxidoreductase N-terminal" evidence="4">
    <location>
        <begin position="147"/>
        <end position="412"/>
    </location>
</feature>
<comment type="similarity">
    <text evidence="1">Belongs to the GMC oxidoreductase family.</text>
</comment>
<evidence type="ECO:0000256" key="3">
    <source>
        <dbReference type="SAM" id="SignalP"/>
    </source>
</evidence>
<evidence type="ECO:0008006" key="8">
    <source>
        <dbReference type="Google" id="ProtNLM"/>
    </source>
</evidence>
<dbReference type="Proteomes" id="UP001583172">
    <property type="component" value="Unassembled WGS sequence"/>
</dbReference>
<comment type="caution">
    <text evidence="6">The sequence shown here is derived from an EMBL/GenBank/DDBJ whole genome shotgun (WGS) entry which is preliminary data.</text>
</comment>
<protein>
    <recommendedName>
        <fullName evidence="8">Choline dehydrogenase</fullName>
    </recommendedName>
</protein>
<feature type="region of interest" description="Disordered" evidence="2">
    <location>
        <begin position="26"/>
        <end position="45"/>
    </location>
</feature>
<keyword evidence="7" id="KW-1185">Reference proteome</keyword>
<evidence type="ECO:0000259" key="5">
    <source>
        <dbReference type="Pfam" id="PF05199"/>
    </source>
</evidence>
<gene>
    <name evidence="6" type="ORF">VTJ49DRAFT_3324</name>
</gene>
<dbReference type="Pfam" id="PF13450">
    <property type="entry name" value="NAD_binding_8"/>
    <property type="match status" value="1"/>
</dbReference>
<dbReference type="EMBL" id="JAZGSY010000258">
    <property type="protein sequence ID" value="KAL1837851.1"/>
    <property type="molecule type" value="Genomic_DNA"/>
</dbReference>
<evidence type="ECO:0000313" key="7">
    <source>
        <dbReference type="Proteomes" id="UP001583172"/>
    </source>
</evidence>
<dbReference type="InterPro" id="IPR012132">
    <property type="entry name" value="GMC_OxRdtase"/>
</dbReference>
<dbReference type="InterPro" id="IPR007867">
    <property type="entry name" value="GMC_OxRtase_C"/>
</dbReference>
<evidence type="ECO:0000256" key="2">
    <source>
        <dbReference type="SAM" id="MobiDB-lite"/>
    </source>
</evidence>
<proteinExistence type="inferred from homology"/>
<feature type="chain" id="PRO_5046814983" description="Choline dehydrogenase" evidence="3">
    <location>
        <begin position="25"/>
        <end position="678"/>
    </location>
</feature>
<name>A0ABR3V8T0_HUMIN</name>
<dbReference type="InterPro" id="IPR000172">
    <property type="entry name" value="GMC_OxRdtase_N"/>
</dbReference>
<accession>A0ABR3V8T0</accession>
<keyword evidence="3" id="KW-0732">Signal</keyword>